<accession>A0A6L2L4Q1</accession>
<keyword evidence="4" id="KW-0808">Transferase</keyword>
<feature type="domain" description="Reverse transcriptase/retrotransposon-derived protein RNase H-like" evidence="3">
    <location>
        <begin position="24"/>
        <end position="87"/>
    </location>
</feature>
<dbReference type="Pfam" id="PF17919">
    <property type="entry name" value="RT_RNaseH_2"/>
    <property type="match status" value="1"/>
</dbReference>
<dbReference type="InterPro" id="IPR012337">
    <property type="entry name" value="RNaseH-like_sf"/>
</dbReference>
<dbReference type="PANTHER" id="PTHR37984:SF5">
    <property type="entry name" value="PROTEIN NYNRIN-LIKE"/>
    <property type="match status" value="1"/>
</dbReference>
<protein>
    <submittedName>
        <fullName evidence="4">Reverse transcriptase</fullName>
    </submittedName>
</protein>
<dbReference type="PANTHER" id="PTHR37984">
    <property type="entry name" value="PROTEIN CBG26694"/>
    <property type="match status" value="1"/>
</dbReference>
<sequence length="313" mass="34855">MGYSAIASSLTDILKKNKACICDEEYQAAFESLKKAVMEEPVLRLPDVTMPLELHTDASDFAIGGVLMQYGHLIAFESQKLNETKRKDYKDVGIGRGNLLLAKDGGRSAPPDVTANDMAKLFFKNVVKYWGVPHVIVSVRDLRFTGHFWMELIKITGTDLNFFTSFYPQTDRKSEKNVTSSGSMNDKYTRSGAGTPHTLTSEQYQRLISLSSDSGSGSGVQTKVAAKSDGSQRCLSGYSDEPNYMSHTKSSRAKFRSLNAHGGRRRSKYSNVQQNDDQHHEVVDEPKKASYGGNQMSREVVMVPEIFKKLARQ</sequence>
<evidence type="ECO:0000313" key="4">
    <source>
        <dbReference type="EMBL" id="GEU55837.1"/>
    </source>
</evidence>
<dbReference type="SUPFAM" id="SSF56672">
    <property type="entry name" value="DNA/RNA polymerases"/>
    <property type="match status" value="1"/>
</dbReference>
<feature type="compositionally biased region" description="Basic and acidic residues" evidence="2">
    <location>
        <begin position="276"/>
        <end position="288"/>
    </location>
</feature>
<evidence type="ECO:0000256" key="1">
    <source>
        <dbReference type="ARBA" id="ARBA00023268"/>
    </source>
</evidence>
<comment type="caution">
    <text evidence="4">The sequence shown here is derived from an EMBL/GenBank/DDBJ whole genome shotgun (WGS) entry which is preliminary data.</text>
</comment>
<keyword evidence="4" id="KW-0548">Nucleotidyltransferase</keyword>
<keyword evidence="1" id="KW-0511">Multifunctional enzyme</keyword>
<dbReference type="InterPro" id="IPR043502">
    <property type="entry name" value="DNA/RNA_pol_sf"/>
</dbReference>
<reference evidence="4" key="1">
    <citation type="journal article" date="2019" name="Sci. Rep.">
        <title>Draft genome of Tanacetum cinerariifolium, the natural source of mosquito coil.</title>
        <authorList>
            <person name="Yamashiro T."/>
            <person name="Shiraishi A."/>
            <person name="Satake H."/>
            <person name="Nakayama K."/>
        </authorList>
    </citation>
    <scope>NUCLEOTIDE SEQUENCE</scope>
</reference>
<dbReference type="InterPro" id="IPR036397">
    <property type="entry name" value="RNaseH_sf"/>
</dbReference>
<name>A0A6L2L4Q1_TANCI</name>
<dbReference type="InterPro" id="IPR050951">
    <property type="entry name" value="Retrovirus_Pol_polyprotein"/>
</dbReference>
<feature type="compositionally biased region" description="Polar residues" evidence="2">
    <location>
        <begin position="197"/>
        <end position="208"/>
    </location>
</feature>
<dbReference type="Gene3D" id="3.30.420.10">
    <property type="entry name" value="Ribonuclease H-like superfamily/Ribonuclease H"/>
    <property type="match status" value="1"/>
</dbReference>
<dbReference type="InterPro" id="IPR043128">
    <property type="entry name" value="Rev_trsase/Diguanyl_cyclase"/>
</dbReference>
<dbReference type="GO" id="GO:0003964">
    <property type="term" value="F:RNA-directed DNA polymerase activity"/>
    <property type="evidence" value="ECO:0007669"/>
    <property type="project" value="UniProtKB-KW"/>
</dbReference>
<keyword evidence="4" id="KW-0695">RNA-directed DNA polymerase</keyword>
<evidence type="ECO:0000259" key="3">
    <source>
        <dbReference type="Pfam" id="PF17919"/>
    </source>
</evidence>
<dbReference type="InterPro" id="IPR041577">
    <property type="entry name" value="RT_RNaseH_2"/>
</dbReference>
<evidence type="ECO:0000256" key="2">
    <source>
        <dbReference type="SAM" id="MobiDB-lite"/>
    </source>
</evidence>
<proteinExistence type="predicted"/>
<feature type="compositionally biased region" description="Polar residues" evidence="2">
    <location>
        <begin position="177"/>
        <end position="186"/>
    </location>
</feature>
<organism evidence="4">
    <name type="scientific">Tanacetum cinerariifolium</name>
    <name type="common">Dalmatian daisy</name>
    <name type="synonym">Chrysanthemum cinerariifolium</name>
    <dbReference type="NCBI Taxonomy" id="118510"/>
    <lineage>
        <taxon>Eukaryota</taxon>
        <taxon>Viridiplantae</taxon>
        <taxon>Streptophyta</taxon>
        <taxon>Embryophyta</taxon>
        <taxon>Tracheophyta</taxon>
        <taxon>Spermatophyta</taxon>
        <taxon>Magnoliopsida</taxon>
        <taxon>eudicotyledons</taxon>
        <taxon>Gunneridae</taxon>
        <taxon>Pentapetalae</taxon>
        <taxon>asterids</taxon>
        <taxon>campanulids</taxon>
        <taxon>Asterales</taxon>
        <taxon>Asteraceae</taxon>
        <taxon>Asteroideae</taxon>
        <taxon>Anthemideae</taxon>
        <taxon>Anthemidinae</taxon>
        <taxon>Tanacetum</taxon>
    </lineage>
</organism>
<dbReference type="SUPFAM" id="SSF53098">
    <property type="entry name" value="Ribonuclease H-like"/>
    <property type="match status" value="1"/>
</dbReference>
<dbReference type="Gene3D" id="3.30.70.270">
    <property type="match status" value="1"/>
</dbReference>
<dbReference type="EMBL" id="BKCJ010003562">
    <property type="protein sequence ID" value="GEU55837.1"/>
    <property type="molecule type" value="Genomic_DNA"/>
</dbReference>
<dbReference type="GO" id="GO:0003676">
    <property type="term" value="F:nucleic acid binding"/>
    <property type="evidence" value="ECO:0007669"/>
    <property type="project" value="InterPro"/>
</dbReference>
<dbReference type="AlphaFoldDB" id="A0A6L2L4Q1"/>
<gene>
    <name evidence="4" type="ORF">Tci_027815</name>
</gene>
<feature type="region of interest" description="Disordered" evidence="2">
    <location>
        <begin position="173"/>
        <end position="296"/>
    </location>
</feature>